<dbReference type="RefSeq" id="WP_366192702.1">
    <property type="nucleotide sequence ID" value="NZ_JBFBVU010000009.1"/>
</dbReference>
<dbReference type="InterPro" id="IPR038492">
    <property type="entry name" value="GBBH-like_N_sf"/>
</dbReference>
<name>A0ABV3L621_9RHOB</name>
<reference evidence="4 5" key="1">
    <citation type="submission" date="2024-07" db="EMBL/GenBank/DDBJ databases">
        <authorList>
            <person name="Kang M."/>
        </authorList>
    </citation>
    <scope>NUCLEOTIDE SEQUENCE [LARGE SCALE GENOMIC DNA]</scope>
    <source>
        <strain evidence="4 5">DFM31</strain>
    </source>
</reference>
<feature type="domain" description="Gamma-butyrobetaine hydroxylase-like N-terminal" evidence="3">
    <location>
        <begin position="10"/>
        <end position="88"/>
    </location>
</feature>
<evidence type="ECO:0000256" key="1">
    <source>
        <dbReference type="ARBA" id="ARBA00022723"/>
    </source>
</evidence>
<keyword evidence="2" id="KW-0408">Iron</keyword>
<gene>
    <name evidence="4" type="ORF">AB0T83_08990</name>
</gene>
<proteinExistence type="predicted"/>
<evidence type="ECO:0000259" key="3">
    <source>
        <dbReference type="Pfam" id="PF06155"/>
    </source>
</evidence>
<protein>
    <submittedName>
        <fullName evidence="4">DUF971 domain-containing protein</fullName>
    </submittedName>
</protein>
<dbReference type="PANTHER" id="PTHR35303">
    <property type="entry name" value="OS02G0197800 PROTEIN"/>
    <property type="match status" value="1"/>
</dbReference>
<accession>A0ABV3L621</accession>
<dbReference type="InterPro" id="IPR010376">
    <property type="entry name" value="GBBH-like_N"/>
</dbReference>
<comment type="caution">
    <text evidence="4">The sequence shown here is derived from an EMBL/GenBank/DDBJ whole genome shotgun (WGS) entry which is preliminary data.</text>
</comment>
<sequence length="96" mass="10888">MLSELAATDDCQALRLKWEDGQENMLSAKDLRRSAMDAWSRREVIDHGEIRVDDGLTITTLAEIGGYGVNVHFSDGHERAIYPFSYLRELAAQFDK</sequence>
<organism evidence="4 5">
    <name type="scientific">Meridianimarinicoccus marinus</name>
    <dbReference type="NCBI Taxonomy" id="3231483"/>
    <lineage>
        <taxon>Bacteria</taxon>
        <taxon>Pseudomonadati</taxon>
        <taxon>Pseudomonadota</taxon>
        <taxon>Alphaproteobacteria</taxon>
        <taxon>Rhodobacterales</taxon>
        <taxon>Paracoccaceae</taxon>
        <taxon>Meridianimarinicoccus</taxon>
    </lineage>
</organism>
<evidence type="ECO:0000313" key="5">
    <source>
        <dbReference type="Proteomes" id="UP001553161"/>
    </source>
</evidence>
<dbReference type="Proteomes" id="UP001553161">
    <property type="component" value="Unassembled WGS sequence"/>
</dbReference>
<evidence type="ECO:0000256" key="2">
    <source>
        <dbReference type="ARBA" id="ARBA00023004"/>
    </source>
</evidence>
<keyword evidence="1" id="KW-0479">Metal-binding</keyword>
<dbReference type="Pfam" id="PF06155">
    <property type="entry name" value="GBBH-like_N"/>
    <property type="match status" value="1"/>
</dbReference>
<keyword evidence="5" id="KW-1185">Reference proteome</keyword>
<evidence type="ECO:0000313" key="4">
    <source>
        <dbReference type="EMBL" id="MEV8466911.1"/>
    </source>
</evidence>
<dbReference type="Gene3D" id="3.30.2020.30">
    <property type="match status" value="1"/>
</dbReference>
<dbReference type="EMBL" id="JBFBVU010000009">
    <property type="protein sequence ID" value="MEV8466911.1"/>
    <property type="molecule type" value="Genomic_DNA"/>
</dbReference>